<organism evidence="6 7">
    <name type="scientific">Rothia kristinae</name>
    <dbReference type="NCBI Taxonomy" id="37923"/>
    <lineage>
        <taxon>Bacteria</taxon>
        <taxon>Bacillati</taxon>
        <taxon>Actinomycetota</taxon>
        <taxon>Actinomycetes</taxon>
        <taxon>Micrococcales</taxon>
        <taxon>Micrococcaceae</taxon>
        <taxon>Rothia</taxon>
    </lineage>
</organism>
<dbReference type="AlphaFoldDB" id="A0A7T3FAF5"/>
<dbReference type="GeneID" id="61262358"/>
<dbReference type="InterPro" id="IPR036188">
    <property type="entry name" value="FAD/NAD-bd_sf"/>
</dbReference>
<evidence type="ECO:0000256" key="1">
    <source>
        <dbReference type="ARBA" id="ARBA00010139"/>
    </source>
</evidence>
<keyword evidence="3" id="KW-0274">FAD</keyword>
<dbReference type="GO" id="GO:0050661">
    <property type="term" value="F:NADP binding"/>
    <property type="evidence" value="ECO:0007669"/>
    <property type="project" value="InterPro"/>
</dbReference>
<evidence type="ECO:0000256" key="2">
    <source>
        <dbReference type="ARBA" id="ARBA00022630"/>
    </source>
</evidence>
<evidence type="ECO:0000313" key="6">
    <source>
        <dbReference type="EMBL" id="QPT54201.1"/>
    </source>
</evidence>
<dbReference type="InterPro" id="IPR051209">
    <property type="entry name" value="FAD-bind_Monooxygenase_sf"/>
</dbReference>
<sequence length="518" mass="57184">MTTTADTHITTPTPANTEPGTAPGNDPTRVKTAIIGSGFAGLAMGIRLKRRGDEDFLIIERASDLGGTWRDNTYPGVACDVPSHLYSFSFRPNPNWTSLFSPGAEIQEYLRECAREEGLTPHFRFDAALRDATWNERTQRWELSTDGGEVEARYLIMATGHLADEHLPEVPGLEGFTGRACHSARWDPSIRLEGLRVGIVGTGASAIQLVPEAQQAARELVVFQRTPAWVIPRPVKEYTDGERRMFRRDPSTIRRVREELFWNQENTYPARRGIDPYLSGIKAMAAAHLAAQVQDEALREKLTPHYEPGCKRLLLSNTYYPAMAAENTTVEASALASVQGSTAVAASGARYDLDVLIFATGFEAAQPPFARLVHGVGGVNLAEHWSRGMRALDSTAVAGYPNLFSINGPNTSLGHNSIVYIIESQVEYILGAMDYAGQHDDAVLTPIPEQEEEYVAQIDRKARGSVWTDGGCDSWYLDPRTGRLTLIWPDFGYAFREANGTFHPERFELLPDRTTAAA</sequence>
<evidence type="ECO:0000256" key="5">
    <source>
        <dbReference type="SAM" id="MobiDB-lite"/>
    </source>
</evidence>
<dbReference type="InterPro" id="IPR020946">
    <property type="entry name" value="Flavin_mOase-like"/>
</dbReference>
<dbReference type="PANTHER" id="PTHR42877:SF4">
    <property type="entry name" value="FAD_NAD(P)-BINDING DOMAIN-CONTAINING PROTEIN-RELATED"/>
    <property type="match status" value="1"/>
</dbReference>
<name>A0A7T3FAF5_9MICC</name>
<dbReference type="Gene3D" id="3.50.50.60">
    <property type="entry name" value="FAD/NAD(P)-binding domain"/>
    <property type="match status" value="2"/>
</dbReference>
<dbReference type="EMBL" id="CP065738">
    <property type="protein sequence ID" value="QPT54201.1"/>
    <property type="molecule type" value="Genomic_DNA"/>
</dbReference>
<evidence type="ECO:0000313" key="7">
    <source>
        <dbReference type="Proteomes" id="UP000594975"/>
    </source>
</evidence>
<dbReference type="GO" id="GO:0050660">
    <property type="term" value="F:flavin adenine dinucleotide binding"/>
    <property type="evidence" value="ECO:0007669"/>
    <property type="project" value="InterPro"/>
</dbReference>
<comment type="similarity">
    <text evidence="1">Belongs to the FAD-binding monooxygenase family.</text>
</comment>
<evidence type="ECO:0000256" key="4">
    <source>
        <dbReference type="ARBA" id="ARBA00023002"/>
    </source>
</evidence>
<feature type="compositionally biased region" description="Low complexity" evidence="5">
    <location>
        <begin position="1"/>
        <end position="13"/>
    </location>
</feature>
<keyword evidence="2" id="KW-0285">Flavoprotein</keyword>
<gene>
    <name evidence="6" type="ORF">I6G21_03150</name>
</gene>
<dbReference type="KEGG" id="rkr:I6G21_03150"/>
<dbReference type="Pfam" id="PF00743">
    <property type="entry name" value="FMO-like"/>
    <property type="match status" value="1"/>
</dbReference>
<keyword evidence="4" id="KW-0560">Oxidoreductase</keyword>
<dbReference type="GO" id="GO:0004499">
    <property type="term" value="F:N,N-dimethylaniline monooxygenase activity"/>
    <property type="evidence" value="ECO:0007669"/>
    <property type="project" value="InterPro"/>
</dbReference>
<evidence type="ECO:0000256" key="3">
    <source>
        <dbReference type="ARBA" id="ARBA00022827"/>
    </source>
</evidence>
<protein>
    <submittedName>
        <fullName evidence="6">NAD(P)/FAD-dependent oxidoreductase</fullName>
    </submittedName>
</protein>
<accession>A0A7T3FAF5</accession>
<dbReference type="RefSeq" id="WP_129357626.1">
    <property type="nucleotide sequence ID" value="NZ_CP065738.1"/>
</dbReference>
<dbReference type="SUPFAM" id="SSF51905">
    <property type="entry name" value="FAD/NAD(P)-binding domain"/>
    <property type="match status" value="2"/>
</dbReference>
<proteinExistence type="inferred from homology"/>
<dbReference type="Proteomes" id="UP000594975">
    <property type="component" value="Chromosome"/>
</dbReference>
<dbReference type="PANTHER" id="PTHR42877">
    <property type="entry name" value="L-ORNITHINE N(5)-MONOOXYGENASE-RELATED"/>
    <property type="match status" value="1"/>
</dbReference>
<reference evidence="6 7" key="1">
    <citation type="submission" date="2020-12" db="EMBL/GenBank/DDBJ databases">
        <title>FDA dAtabase for Regulatory Grade micrObial Sequences (FDA-ARGOS): Supporting development and validation of Infectious Disease Dx tests.</title>
        <authorList>
            <person name="Sproer C."/>
            <person name="Gronow S."/>
            <person name="Severitt S."/>
            <person name="Schroder I."/>
            <person name="Tallon L."/>
            <person name="Sadzewicz L."/>
            <person name="Zhao X."/>
            <person name="Boylan J."/>
            <person name="Ott S."/>
            <person name="Bowen H."/>
            <person name="Vavikolanu K."/>
            <person name="Mehta A."/>
            <person name="Aluvathingal J."/>
            <person name="Nadendla S."/>
            <person name="Lowell S."/>
            <person name="Myers T."/>
            <person name="Yan Y."/>
            <person name="Sichtig H."/>
        </authorList>
    </citation>
    <scope>NUCLEOTIDE SEQUENCE [LARGE SCALE GENOMIC DNA]</scope>
    <source>
        <strain evidence="6 7">FDAARGOS_864</strain>
    </source>
</reference>
<feature type="region of interest" description="Disordered" evidence="5">
    <location>
        <begin position="1"/>
        <end position="27"/>
    </location>
</feature>